<dbReference type="OrthoDB" id="1649074at2"/>
<proteinExistence type="predicted"/>
<dbReference type="AlphaFoldDB" id="A0A2N6SDP8"/>
<gene>
    <name evidence="1" type="ORF">CJ218_06670</name>
</gene>
<dbReference type="EMBL" id="PNGT01000007">
    <property type="protein sequence ID" value="PMC52078.1"/>
    <property type="molecule type" value="Genomic_DNA"/>
</dbReference>
<reference evidence="1 2" key="1">
    <citation type="submission" date="2017-09" db="EMBL/GenBank/DDBJ databases">
        <title>Bacterial strain isolated from the female urinary microbiota.</title>
        <authorList>
            <person name="Thomas-White K."/>
            <person name="Kumar N."/>
            <person name="Forster S."/>
            <person name="Putonti C."/>
            <person name="Lawley T."/>
            <person name="Wolfe A.J."/>
        </authorList>
    </citation>
    <scope>NUCLEOTIDE SEQUENCE [LARGE SCALE GENOMIC DNA]</scope>
    <source>
        <strain evidence="1 2">UMB0186</strain>
    </source>
</reference>
<dbReference type="SUPFAM" id="SSF158504">
    <property type="entry name" value="BH2638-like"/>
    <property type="match status" value="1"/>
</dbReference>
<name>A0A2N6SDP8_9BACL</name>
<evidence type="ECO:0000313" key="2">
    <source>
        <dbReference type="Proteomes" id="UP000235670"/>
    </source>
</evidence>
<sequence>MEFNYPIDYSLYNVDEITIIIKFLDMIEECYTQGVDLADYKECYKDFKSIVRSKSEENNLYRDFKEITGYDGYETTKEMKSEKTRIKL</sequence>
<dbReference type="Pfam" id="PF05256">
    <property type="entry name" value="UPF0223"/>
    <property type="match status" value="1"/>
</dbReference>
<evidence type="ECO:0000313" key="1">
    <source>
        <dbReference type="EMBL" id="PMC52078.1"/>
    </source>
</evidence>
<dbReference type="STRING" id="84135.GCA_001052115_00607"/>
<dbReference type="Gene3D" id="1.10.220.80">
    <property type="entry name" value="BH2638-like"/>
    <property type="match status" value="1"/>
</dbReference>
<accession>A0A2N6SDP8</accession>
<dbReference type="RefSeq" id="WP_102190060.1">
    <property type="nucleotide sequence ID" value="NZ_PNGT01000007.1"/>
</dbReference>
<dbReference type="Proteomes" id="UP000235670">
    <property type="component" value="Unassembled WGS sequence"/>
</dbReference>
<protein>
    <submittedName>
        <fullName evidence="1">Uncharacterized protein</fullName>
    </submittedName>
</protein>
<dbReference type="InterPro" id="IPR023324">
    <property type="entry name" value="BH2638-like_sf"/>
</dbReference>
<comment type="caution">
    <text evidence="1">The sequence shown here is derived from an EMBL/GenBank/DDBJ whole genome shotgun (WGS) entry which is preliminary data.</text>
</comment>
<dbReference type="InterPro" id="IPR007920">
    <property type="entry name" value="UPF0223"/>
</dbReference>
<organism evidence="1 2">
    <name type="scientific">Gemella sanguinis</name>
    <dbReference type="NCBI Taxonomy" id="84135"/>
    <lineage>
        <taxon>Bacteria</taxon>
        <taxon>Bacillati</taxon>
        <taxon>Bacillota</taxon>
        <taxon>Bacilli</taxon>
        <taxon>Bacillales</taxon>
        <taxon>Gemellaceae</taxon>
        <taxon>Gemella</taxon>
    </lineage>
</organism>